<dbReference type="AlphaFoldDB" id="A0A2L1U7H2"/>
<evidence type="ECO:0000313" key="2">
    <source>
        <dbReference type="Proteomes" id="UP000239833"/>
    </source>
</evidence>
<accession>A0A2L1U7H2</accession>
<name>A0A2L1U7H2_9BACL</name>
<dbReference type="EMBL" id="CP019656">
    <property type="protein sequence ID" value="AVF28876.1"/>
    <property type="molecule type" value="Genomic_DNA"/>
</dbReference>
<dbReference type="Proteomes" id="UP000239833">
    <property type="component" value="Plasmid unnamed1"/>
</dbReference>
<protein>
    <submittedName>
        <fullName evidence="1">Uncharacterized protein</fullName>
    </submittedName>
</protein>
<dbReference type="RefSeq" id="WP_104932885.1">
    <property type="nucleotide sequence ID" value="NZ_CP019656.1"/>
</dbReference>
<proteinExistence type="predicted"/>
<organism evidence="1 2">
    <name type="scientific">Paenibacillus larvae subsp. larvae</name>
    <dbReference type="NCBI Taxonomy" id="147375"/>
    <lineage>
        <taxon>Bacteria</taxon>
        <taxon>Bacillati</taxon>
        <taxon>Bacillota</taxon>
        <taxon>Bacilli</taxon>
        <taxon>Bacillales</taxon>
        <taxon>Paenibacillaceae</taxon>
        <taxon>Paenibacillus</taxon>
    </lineage>
</organism>
<reference evidence="2" key="1">
    <citation type="submission" date="2017-02" db="EMBL/GenBank/DDBJ databases">
        <title>Delineation of Paenibacillus larvae strains originating from foulbrood outbreaks.</title>
        <authorList>
            <person name="Beims H."/>
            <person name="Bunk B."/>
            <person name="Sproeer C."/>
            <person name="Mohr K.I."/>
            <person name="Pradella S."/>
            <person name="Guenther G."/>
            <person name="Rohde M."/>
            <person name="von der Ohe W."/>
            <person name="Steinert M."/>
        </authorList>
    </citation>
    <scope>NUCLEOTIDE SEQUENCE [LARGE SCALE GENOMIC DNA]</scope>
    <source>
        <strain evidence="2">Eric_III</strain>
        <plasmid evidence="2">Plasmid unnamed1</plasmid>
    </source>
</reference>
<gene>
    <name evidence="1" type="ORF">ERICIII_04874</name>
</gene>
<keyword evidence="1" id="KW-0614">Plasmid</keyword>
<sequence length="84" mass="9896">MTLIRKIRIEKDKSGNPYIYYAWDHDENRVITPDSTTRPEIFVENGMVIKILPQNGDIEVEIPDFDPFPASDTLHFFNKKTRTR</sequence>
<geneLocation type="plasmid" evidence="1">
    <name>unnamed1</name>
</geneLocation>
<evidence type="ECO:0000313" key="1">
    <source>
        <dbReference type="EMBL" id="AVF28876.1"/>
    </source>
</evidence>